<name>A0A7C5QEL9_CALS0</name>
<proteinExistence type="predicted"/>
<sequence>MKKNESSMVQRRVFGDSPAKGHGYCTVKIPESLARALDAYLMEDYAELHGHRSRADVVVDLLVSFLEEQGLIKPLVKKRLEHVNVYETRALVKDNLLGVTAEVVFASLQAFCSYCHSRDCIHVDYALSLPMVRTRFEERGLKPPQNLRRDYGLVVVVDGVAYPFSTE</sequence>
<comment type="caution">
    <text evidence="1">The sequence shown here is derived from an EMBL/GenBank/DDBJ whole genome shotgun (WGS) entry which is preliminary data.</text>
</comment>
<reference evidence="1" key="1">
    <citation type="journal article" date="2020" name="mSystems">
        <title>Genome- and Community-Level Interaction Insights into Carbon Utilization and Element Cycling Functions of Hydrothermarchaeota in Hydrothermal Sediment.</title>
        <authorList>
            <person name="Zhou Z."/>
            <person name="Liu Y."/>
            <person name="Xu W."/>
            <person name="Pan J."/>
            <person name="Luo Z.H."/>
            <person name="Li M."/>
        </authorList>
    </citation>
    <scope>NUCLEOTIDE SEQUENCE [LARGE SCALE GENOMIC DNA]</scope>
    <source>
        <strain evidence="1">SpSt-1056</strain>
    </source>
</reference>
<accession>A0A7C5QEL9</accession>
<gene>
    <name evidence="1" type="ORF">ENM11_08745</name>
</gene>
<evidence type="ECO:0000313" key="1">
    <source>
        <dbReference type="EMBL" id="HHK69211.1"/>
    </source>
</evidence>
<organism evidence="1">
    <name type="scientific">Caldiarchaeum subterraneum</name>
    <dbReference type="NCBI Taxonomy" id="311458"/>
    <lineage>
        <taxon>Archaea</taxon>
        <taxon>Nitrososphaerota</taxon>
        <taxon>Candidatus Caldarchaeales</taxon>
        <taxon>Candidatus Caldarchaeaceae</taxon>
        <taxon>Candidatus Caldarchaeum</taxon>
    </lineage>
</organism>
<dbReference type="EMBL" id="DRWN01000070">
    <property type="protein sequence ID" value="HHK69211.1"/>
    <property type="molecule type" value="Genomic_DNA"/>
</dbReference>
<dbReference type="AlphaFoldDB" id="A0A7C5QEL9"/>
<protein>
    <submittedName>
        <fullName evidence="1">Uncharacterized protein</fullName>
    </submittedName>
</protein>